<dbReference type="GO" id="GO:0006281">
    <property type="term" value="P:DNA repair"/>
    <property type="evidence" value="ECO:0007669"/>
    <property type="project" value="UniProtKB-KW"/>
</dbReference>
<comment type="cofactor">
    <cofactor evidence="1">
        <name>Mg(2+)</name>
        <dbReference type="ChEBI" id="CHEBI:18420"/>
    </cofactor>
</comment>
<evidence type="ECO:0000256" key="9">
    <source>
        <dbReference type="ARBA" id="ARBA00022833"/>
    </source>
</evidence>
<evidence type="ECO:0000256" key="5">
    <source>
        <dbReference type="ARBA" id="ARBA00022741"/>
    </source>
</evidence>
<feature type="domain" description="Helicase ATP-binding" evidence="18">
    <location>
        <begin position="25"/>
        <end position="195"/>
    </location>
</feature>
<evidence type="ECO:0000256" key="2">
    <source>
        <dbReference type="ARBA" id="ARBA00001947"/>
    </source>
</evidence>
<dbReference type="STRING" id="1798382.A3D77_01655"/>
<name>A0A1F5ZTL8_9BACT</name>
<organism evidence="20 21">
    <name type="scientific">Candidatus Gottesmanbacteria bacterium RIFCSPHIGHO2_02_FULL_39_11</name>
    <dbReference type="NCBI Taxonomy" id="1798382"/>
    <lineage>
        <taxon>Bacteria</taxon>
        <taxon>Candidatus Gottesmaniibacteriota</taxon>
    </lineage>
</organism>
<dbReference type="SUPFAM" id="SSF47819">
    <property type="entry name" value="HRDC-like"/>
    <property type="match status" value="1"/>
</dbReference>
<dbReference type="Pfam" id="PF00270">
    <property type="entry name" value="DEAD"/>
    <property type="match status" value="1"/>
</dbReference>
<feature type="domain" description="HRDC" evidence="17">
    <location>
        <begin position="517"/>
        <end position="597"/>
    </location>
</feature>
<dbReference type="GO" id="GO:0003677">
    <property type="term" value="F:DNA binding"/>
    <property type="evidence" value="ECO:0007669"/>
    <property type="project" value="UniProtKB-KW"/>
</dbReference>
<dbReference type="InterPro" id="IPR027417">
    <property type="entry name" value="P-loop_NTPase"/>
</dbReference>
<dbReference type="InterPro" id="IPR004589">
    <property type="entry name" value="DNA_helicase_ATP-dep_RecQ"/>
</dbReference>
<dbReference type="GO" id="GO:0005737">
    <property type="term" value="C:cytoplasm"/>
    <property type="evidence" value="ECO:0007669"/>
    <property type="project" value="TreeGrafter"/>
</dbReference>
<evidence type="ECO:0000256" key="1">
    <source>
        <dbReference type="ARBA" id="ARBA00001946"/>
    </source>
</evidence>
<dbReference type="SMART" id="SM00487">
    <property type="entry name" value="DEXDc"/>
    <property type="match status" value="1"/>
</dbReference>
<evidence type="ECO:0000256" key="14">
    <source>
        <dbReference type="ARBA" id="ARBA00023235"/>
    </source>
</evidence>
<keyword evidence="14" id="KW-0413">Isomerase</keyword>
<comment type="similarity">
    <text evidence="3">Belongs to the helicase family. RecQ subfamily.</text>
</comment>
<dbReference type="CDD" id="cd17920">
    <property type="entry name" value="DEXHc_RecQ"/>
    <property type="match status" value="1"/>
</dbReference>
<dbReference type="InterPro" id="IPR036388">
    <property type="entry name" value="WH-like_DNA-bd_sf"/>
</dbReference>
<dbReference type="GO" id="GO:0016787">
    <property type="term" value="F:hydrolase activity"/>
    <property type="evidence" value="ECO:0007669"/>
    <property type="project" value="UniProtKB-KW"/>
</dbReference>
<comment type="catalytic activity">
    <reaction evidence="15">
        <text>Couples ATP hydrolysis with the unwinding of duplex DNA by translocating in the 3'-5' direction.</text>
        <dbReference type="EC" id="5.6.2.4"/>
    </reaction>
</comment>
<proteinExistence type="inferred from homology"/>
<dbReference type="InterPro" id="IPR002121">
    <property type="entry name" value="HRDC_dom"/>
</dbReference>
<dbReference type="PROSITE" id="PS51192">
    <property type="entry name" value="HELICASE_ATP_BIND_1"/>
    <property type="match status" value="1"/>
</dbReference>
<evidence type="ECO:0000259" key="18">
    <source>
        <dbReference type="PROSITE" id="PS51192"/>
    </source>
</evidence>
<dbReference type="InterPro" id="IPR011545">
    <property type="entry name" value="DEAD/DEAH_box_helicase_dom"/>
</dbReference>
<evidence type="ECO:0000256" key="6">
    <source>
        <dbReference type="ARBA" id="ARBA00022763"/>
    </source>
</evidence>
<evidence type="ECO:0000256" key="16">
    <source>
        <dbReference type="NCBIfam" id="TIGR01389"/>
    </source>
</evidence>
<keyword evidence="6" id="KW-0227">DNA damage</keyword>
<dbReference type="Pfam" id="PF09382">
    <property type="entry name" value="RQC"/>
    <property type="match status" value="1"/>
</dbReference>
<keyword evidence="10" id="KW-0067">ATP-binding</keyword>
<protein>
    <recommendedName>
        <fullName evidence="16">DNA helicase RecQ</fullName>
        <ecNumber evidence="16">5.6.2.4</ecNumber>
    </recommendedName>
</protein>
<dbReference type="Pfam" id="PF00570">
    <property type="entry name" value="HRDC"/>
    <property type="match status" value="1"/>
</dbReference>
<dbReference type="Pfam" id="PF16124">
    <property type="entry name" value="RecQ_Zn_bind"/>
    <property type="match status" value="1"/>
</dbReference>
<dbReference type="GO" id="GO:0030894">
    <property type="term" value="C:replisome"/>
    <property type="evidence" value="ECO:0007669"/>
    <property type="project" value="TreeGrafter"/>
</dbReference>
<accession>A0A1F5ZTL8</accession>
<evidence type="ECO:0000256" key="12">
    <source>
        <dbReference type="ARBA" id="ARBA00023172"/>
    </source>
</evidence>
<dbReference type="SUPFAM" id="SSF46785">
    <property type="entry name" value="Winged helix' DNA-binding domain"/>
    <property type="match status" value="1"/>
</dbReference>
<keyword evidence="11" id="KW-0238">DNA-binding</keyword>
<dbReference type="EC" id="5.6.2.4" evidence="16"/>
<evidence type="ECO:0000256" key="15">
    <source>
        <dbReference type="ARBA" id="ARBA00034617"/>
    </source>
</evidence>
<keyword evidence="8 20" id="KW-0347">Helicase</keyword>
<evidence type="ECO:0000256" key="8">
    <source>
        <dbReference type="ARBA" id="ARBA00022806"/>
    </source>
</evidence>
<keyword evidence="12" id="KW-0233">DNA recombination</keyword>
<dbReference type="GO" id="GO:0005524">
    <property type="term" value="F:ATP binding"/>
    <property type="evidence" value="ECO:0007669"/>
    <property type="project" value="UniProtKB-KW"/>
</dbReference>
<feature type="domain" description="Helicase C-terminal" evidence="19">
    <location>
        <begin position="219"/>
        <end position="365"/>
    </location>
</feature>
<evidence type="ECO:0000313" key="21">
    <source>
        <dbReference type="Proteomes" id="UP000176923"/>
    </source>
</evidence>
<dbReference type="PROSITE" id="PS51194">
    <property type="entry name" value="HELICASE_CTER"/>
    <property type="match status" value="1"/>
</dbReference>
<keyword evidence="4" id="KW-0479">Metal-binding</keyword>
<dbReference type="SUPFAM" id="SSF52540">
    <property type="entry name" value="P-loop containing nucleoside triphosphate hydrolases"/>
    <property type="match status" value="1"/>
</dbReference>
<comment type="cofactor">
    <cofactor evidence="2">
        <name>Zn(2+)</name>
        <dbReference type="ChEBI" id="CHEBI:29105"/>
    </cofactor>
</comment>
<dbReference type="SMART" id="SM00490">
    <property type="entry name" value="HELICc"/>
    <property type="match status" value="1"/>
</dbReference>
<reference evidence="20 21" key="1">
    <citation type="journal article" date="2016" name="Nat. Commun.">
        <title>Thousands of microbial genomes shed light on interconnected biogeochemical processes in an aquifer system.</title>
        <authorList>
            <person name="Anantharaman K."/>
            <person name="Brown C.T."/>
            <person name="Hug L.A."/>
            <person name="Sharon I."/>
            <person name="Castelle C.J."/>
            <person name="Probst A.J."/>
            <person name="Thomas B.C."/>
            <person name="Singh A."/>
            <person name="Wilkins M.J."/>
            <person name="Karaoz U."/>
            <person name="Brodie E.L."/>
            <person name="Williams K.H."/>
            <person name="Hubbard S.S."/>
            <person name="Banfield J.F."/>
        </authorList>
    </citation>
    <scope>NUCLEOTIDE SEQUENCE [LARGE SCALE GENOMIC DNA]</scope>
</reference>
<evidence type="ECO:0000256" key="11">
    <source>
        <dbReference type="ARBA" id="ARBA00023125"/>
    </source>
</evidence>
<dbReference type="InterPro" id="IPR036390">
    <property type="entry name" value="WH_DNA-bd_sf"/>
</dbReference>
<keyword evidence="5" id="KW-0547">Nucleotide-binding</keyword>
<dbReference type="PROSITE" id="PS50967">
    <property type="entry name" value="HRDC"/>
    <property type="match status" value="1"/>
</dbReference>
<dbReference type="EMBL" id="MFJL01000019">
    <property type="protein sequence ID" value="OGG15713.1"/>
    <property type="molecule type" value="Genomic_DNA"/>
</dbReference>
<evidence type="ECO:0000256" key="10">
    <source>
        <dbReference type="ARBA" id="ARBA00022840"/>
    </source>
</evidence>
<dbReference type="Proteomes" id="UP000176923">
    <property type="component" value="Unassembled WGS sequence"/>
</dbReference>
<dbReference type="InterPro" id="IPR032284">
    <property type="entry name" value="RecQ_Zn-bd"/>
</dbReference>
<dbReference type="InterPro" id="IPR006293">
    <property type="entry name" value="DNA_helicase_ATP-dep_RecQ_bac"/>
</dbReference>
<dbReference type="NCBIfam" id="TIGR01389">
    <property type="entry name" value="recQ"/>
    <property type="match status" value="1"/>
</dbReference>
<evidence type="ECO:0000256" key="4">
    <source>
        <dbReference type="ARBA" id="ARBA00022723"/>
    </source>
</evidence>
<dbReference type="SMART" id="SM00956">
    <property type="entry name" value="RQC"/>
    <property type="match status" value="1"/>
</dbReference>
<evidence type="ECO:0000313" key="20">
    <source>
        <dbReference type="EMBL" id="OGG15713.1"/>
    </source>
</evidence>
<dbReference type="SMART" id="SM00341">
    <property type="entry name" value="HRDC"/>
    <property type="match status" value="1"/>
</dbReference>
<dbReference type="Pfam" id="PF00271">
    <property type="entry name" value="Helicase_C"/>
    <property type="match status" value="1"/>
</dbReference>
<dbReference type="InterPro" id="IPR010997">
    <property type="entry name" value="HRDC-like_sf"/>
</dbReference>
<dbReference type="GO" id="GO:0006310">
    <property type="term" value="P:DNA recombination"/>
    <property type="evidence" value="ECO:0007669"/>
    <property type="project" value="UniProtKB-UniRule"/>
</dbReference>
<dbReference type="InterPro" id="IPR001650">
    <property type="entry name" value="Helicase_C-like"/>
</dbReference>
<dbReference type="FunFam" id="3.40.50.300:FF:000156">
    <property type="entry name" value="ATP-dependent DNA helicase recQ"/>
    <property type="match status" value="1"/>
</dbReference>
<keyword evidence="7" id="KW-0378">Hydrolase</keyword>
<dbReference type="InterPro" id="IPR044876">
    <property type="entry name" value="HRDC_dom_sf"/>
</dbReference>
<dbReference type="Gene3D" id="3.40.50.300">
    <property type="entry name" value="P-loop containing nucleotide triphosphate hydrolases"/>
    <property type="match status" value="2"/>
</dbReference>
<dbReference type="GO" id="GO:0006260">
    <property type="term" value="P:DNA replication"/>
    <property type="evidence" value="ECO:0007669"/>
    <property type="project" value="InterPro"/>
</dbReference>
<keyword evidence="13" id="KW-0234">DNA repair</keyword>
<dbReference type="GO" id="GO:0009432">
    <property type="term" value="P:SOS response"/>
    <property type="evidence" value="ECO:0007669"/>
    <property type="project" value="UniProtKB-UniRule"/>
</dbReference>
<dbReference type="GO" id="GO:0046872">
    <property type="term" value="F:metal ion binding"/>
    <property type="evidence" value="ECO:0007669"/>
    <property type="project" value="UniProtKB-KW"/>
</dbReference>
<evidence type="ECO:0000256" key="7">
    <source>
        <dbReference type="ARBA" id="ARBA00022801"/>
    </source>
</evidence>
<dbReference type="PANTHER" id="PTHR13710:SF105">
    <property type="entry name" value="ATP-DEPENDENT DNA HELICASE Q1"/>
    <property type="match status" value="1"/>
</dbReference>
<evidence type="ECO:0000256" key="3">
    <source>
        <dbReference type="ARBA" id="ARBA00005446"/>
    </source>
</evidence>
<dbReference type="Gene3D" id="1.10.150.80">
    <property type="entry name" value="HRDC domain"/>
    <property type="match status" value="1"/>
</dbReference>
<dbReference type="GO" id="GO:0043138">
    <property type="term" value="F:3'-5' DNA helicase activity"/>
    <property type="evidence" value="ECO:0007669"/>
    <property type="project" value="UniProtKB-EC"/>
</dbReference>
<sequence>MSDALGILREKFGYHDFRFTQEKIIESVMSLKDTFVLMPTGGGKSLCFQIPALLFTGTTIVVSPLISLMKDQVDSLKLSGIPAAFLNSTLSYEEQTAIIHQLINQKLKLLYVAPERLLNENGQFLSLLLRVHISLFAIDEAHCISHWGHDFRPEYLKLSKLKKNFPHIPVVALTATADDLTQKDILEKLSLVHPNVFISSFNRKNIHYYVEPKKNTYRRITDYIRLHHDESGIIYCLSRKSVESLASDLSGDGFSAKPYHAGLSKNIRDRNQDLFIKDEVKIIVATIAFGLGIDKSNVRYVIHLDLPKNIESYYQETGRAGRDGVKSEALLFYSRGDVLKLKKFAEIENDPVQSEIMLDKLRKMARYGEITTCRRKFILNYFGEDFDGNCNSCDICLTEFERIDGTIIAQKALSAVARVGQRFGTNYIIDFLKGAKSEKIWPYHKNLKTYGIGANLTSDEWRHYIHDLIELGFLKQVGGQYPVLKLTEKSLDVLKGKEKVMLVKIAKKTELISESSKAYEKDLFTLLKSIRLTLATDAKVPAYIIFSDATLIEMSTYLPQTMEELAWISGFGNIKLKRFGEIFLKSIKEYCVLKGLTSKILMKSPKRHRRTRTDSALHNQV</sequence>
<evidence type="ECO:0000259" key="19">
    <source>
        <dbReference type="PROSITE" id="PS51194"/>
    </source>
</evidence>
<dbReference type="FunFam" id="3.40.50.300:FF:000296">
    <property type="entry name" value="ATP-dependent DNA helicase RecQ"/>
    <property type="match status" value="1"/>
</dbReference>
<keyword evidence="9" id="KW-0862">Zinc</keyword>
<dbReference type="GO" id="GO:0009378">
    <property type="term" value="F:four-way junction helicase activity"/>
    <property type="evidence" value="ECO:0007669"/>
    <property type="project" value="TreeGrafter"/>
</dbReference>
<evidence type="ECO:0000256" key="13">
    <source>
        <dbReference type="ARBA" id="ARBA00023204"/>
    </source>
</evidence>
<dbReference type="GO" id="GO:0043590">
    <property type="term" value="C:bacterial nucleoid"/>
    <property type="evidence" value="ECO:0007669"/>
    <property type="project" value="TreeGrafter"/>
</dbReference>
<dbReference type="PANTHER" id="PTHR13710">
    <property type="entry name" value="DNA HELICASE RECQ FAMILY MEMBER"/>
    <property type="match status" value="1"/>
</dbReference>
<gene>
    <name evidence="20" type="ORF">A3D77_01655</name>
</gene>
<dbReference type="InterPro" id="IPR018982">
    <property type="entry name" value="RQC_domain"/>
</dbReference>
<dbReference type="InterPro" id="IPR014001">
    <property type="entry name" value="Helicase_ATP-bd"/>
</dbReference>
<evidence type="ECO:0000259" key="17">
    <source>
        <dbReference type="PROSITE" id="PS50967"/>
    </source>
</evidence>
<comment type="caution">
    <text evidence="20">The sequence shown here is derived from an EMBL/GenBank/DDBJ whole genome shotgun (WGS) entry which is preliminary data.</text>
</comment>
<dbReference type="CDD" id="cd18794">
    <property type="entry name" value="SF2_C_RecQ"/>
    <property type="match status" value="1"/>
</dbReference>
<dbReference type="Gene3D" id="1.10.10.10">
    <property type="entry name" value="Winged helix-like DNA-binding domain superfamily/Winged helix DNA-binding domain"/>
    <property type="match status" value="1"/>
</dbReference>
<dbReference type="NCBIfam" id="TIGR00614">
    <property type="entry name" value="recQ_fam"/>
    <property type="match status" value="1"/>
</dbReference>
<dbReference type="AlphaFoldDB" id="A0A1F5ZTL8"/>